<accession>A0AAJ6BG91</accession>
<dbReference type="AlphaFoldDB" id="A0AAJ6BG91"/>
<gene>
    <name evidence="1" type="ORF">P0Y53_03070</name>
</gene>
<evidence type="ECO:0000313" key="1">
    <source>
        <dbReference type="EMBL" id="WEK36470.1"/>
    </source>
</evidence>
<name>A0AAJ6BG91_9BACT</name>
<proteinExistence type="predicted"/>
<organism evidence="1 2">
    <name type="scientific">Candidatus Pseudobacter hemicellulosilyticus</name>
    <dbReference type="NCBI Taxonomy" id="3121375"/>
    <lineage>
        <taxon>Bacteria</taxon>
        <taxon>Pseudomonadati</taxon>
        <taxon>Bacteroidota</taxon>
        <taxon>Chitinophagia</taxon>
        <taxon>Chitinophagales</taxon>
        <taxon>Chitinophagaceae</taxon>
        <taxon>Pseudobacter</taxon>
    </lineage>
</organism>
<dbReference type="Proteomes" id="UP001220610">
    <property type="component" value="Chromosome"/>
</dbReference>
<sequence>MEMNHYSLARYLLKPRADFLRRPFDEASINLYFGESTGLIHDYFMNTSWAPDYLFSSIGFFDNGKAVLTPYRFNSAVLGDYHEGLMGKLTEWINENEAISITKMFLHDKTVQENYCAILHNNRDLKNRFKEFIVVDLWNLGWKYAGTLVDFESRDFGSYRYYKKFFRRLVHEDSNPFLKITTNNPQPDDIRQFDKLLSVFAEISAGLPGNSYFYFLKPVTFQSLSNVVLLLGLKRELTPDEIVLWLEKTNSILSVIHDKRLHIREQDQAQIELLQSISASTHAIQTTLNTVFSAPLNSLKKNLPDDECVRQLITAKETLLLNGRLVNLLSKLGVHNGSYQDKEHILLGSEFFSNRGKSINIKELMVSRINIFNQDKTNSGKTIKAEFSGPDSISEDFFRYENLFATDSFIEILLLTIIENCNTHGLMEDYSVTVNVLIDESSIVFSNRKKPSGKDLNSVPKSGNFRVLESILKKLNAGSIRILTDNDVFSVTVTTKTK</sequence>
<protein>
    <submittedName>
        <fullName evidence="1">Uncharacterized protein</fullName>
    </submittedName>
</protein>
<evidence type="ECO:0000313" key="2">
    <source>
        <dbReference type="Proteomes" id="UP001220610"/>
    </source>
</evidence>
<dbReference type="EMBL" id="CP119311">
    <property type="protein sequence ID" value="WEK36470.1"/>
    <property type="molecule type" value="Genomic_DNA"/>
</dbReference>
<reference evidence="1" key="1">
    <citation type="submission" date="2023-03" db="EMBL/GenBank/DDBJ databases">
        <title>Andean soil-derived lignocellulolytic bacterial consortium as a source of novel taxa and putative plastic-active enzymes.</title>
        <authorList>
            <person name="Diaz-Garcia L."/>
            <person name="Chuvochina M."/>
            <person name="Feuerriegel G."/>
            <person name="Bunk B."/>
            <person name="Sproer C."/>
            <person name="Streit W.R."/>
            <person name="Rodriguez L.M."/>
            <person name="Overmann J."/>
            <person name="Jimenez D.J."/>
        </authorList>
    </citation>
    <scope>NUCLEOTIDE SEQUENCE</scope>
    <source>
        <strain evidence="1">MAG 7</strain>
    </source>
</reference>